<proteinExistence type="predicted"/>
<name>A0ABX0HBJ5_9BACT</name>
<dbReference type="InterPro" id="IPR029063">
    <property type="entry name" value="SAM-dependent_MTases_sf"/>
</dbReference>
<gene>
    <name evidence="1" type="ORF">G9Q97_11995</name>
</gene>
<organism evidence="1 2">
    <name type="scientific">Cyclobacterium plantarum</name>
    <dbReference type="NCBI Taxonomy" id="2716263"/>
    <lineage>
        <taxon>Bacteria</taxon>
        <taxon>Pseudomonadati</taxon>
        <taxon>Bacteroidota</taxon>
        <taxon>Cytophagia</taxon>
        <taxon>Cytophagales</taxon>
        <taxon>Cyclobacteriaceae</taxon>
        <taxon>Cyclobacterium</taxon>
    </lineage>
</organism>
<dbReference type="Pfam" id="PF13578">
    <property type="entry name" value="Methyltransf_24"/>
    <property type="match status" value="1"/>
</dbReference>
<dbReference type="GO" id="GO:0008168">
    <property type="term" value="F:methyltransferase activity"/>
    <property type="evidence" value="ECO:0007669"/>
    <property type="project" value="UniProtKB-KW"/>
</dbReference>
<dbReference type="CDD" id="cd02440">
    <property type="entry name" value="AdoMet_MTases"/>
    <property type="match status" value="1"/>
</dbReference>
<keyword evidence="2" id="KW-1185">Reference proteome</keyword>
<evidence type="ECO:0000313" key="1">
    <source>
        <dbReference type="EMBL" id="NHE57532.1"/>
    </source>
</evidence>
<sequence>MKTYLRQNRKGDTSIESIRYGYLHSNLKVKSTDLGAGSRWFGKGKRSVSKIMRRIGTPLKFSLIYSFLCKQTPAAIVLDLGTSLGVNTAYLGRQVRGKLYSFEGDPELLALAGKHLSQFPQLQLIEGDLDLTLPEVLKDLSSVDFVLMDANHQYEPTLTYFDAILPKLHDKSIVVIADIHWSGEMKMAWEKIKTRPEIGSTIDFFDCGVLFFQPATFKSHFVLEI</sequence>
<dbReference type="Proteomes" id="UP000649799">
    <property type="component" value="Unassembled WGS sequence"/>
</dbReference>
<keyword evidence="1" id="KW-0489">Methyltransferase</keyword>
<dbReference type="Gene3D" id="3.40.50.150">
    <property type="entry name" value="Vaccinia Virus protein VP39"/>
    <property type="match status" value="1"/>
</dbReference>
<evidence type="ECO:0000313" key="2">
    <source>
        <dbReference type="Proteomes" id="UP000649799"/>
    </source>
</evidence>
<protein>
    <submittedName>
        <fullName evidence="1">Class I SAM-dependent methyltransferase</fullName>
    </submittedName>
</protein>
<comment type="caution">
    <text evidence="1">The sequence shown here is derived from an EMBL/GenBank/DDBJ whole genome shotgun (WGS) entry which is preliminary data.</text>
</comment>
<dbReference type="SUPFAM" id="SSF53335">
    <property type="entry name" value="S-adenosyl-L-methionine-dependent methyltransferases"/>
    <property type="match status" value="1"/>
</dbReference>
<dbReference type="GO" id="GO:0032259">
    <property type="term" value="P:methylation"/>
    <property type="evidence" value="ECO:0007669"/>
    <property type="project" value="UniProtKB-KW"/>
</dbReference>
<keyword evidence="1" id="KW-0808">Transferase</keyword>
<dbReference type="RefSeq" id="WP_166147114.1">
    <property type="nucleotide sequence ID" value="NZ_JAANYN010000004.1"/>
</dbReference>
<reference evidence="1 2" key="1">
    <citation type="submission" date="2020-03" db="EMBL/GenBank/DDBJ databases">
        <title>Cyclobacterium plantarum sp. nov., a marine bacterium isolated from a coastal-marine wetland.</title>
        <authorList>
            <person name="Sanchez-Porro C."/>
            <person name="Ventosa A."/>
            <person name="Amoozegar M."/>
        </authorList>
    </citation>
    <scope>NUCLEOTIDE SEQUENCE [LARGE SCALE GENOMIC DNA]</scope>
    <source>
        <strain evidence="1 2">GBPx2</strain>
    </source>
</reference>
<accession>A0ABX0HBJ5</accession>
<dbReference type="EMBL" id="JAANYN010000004">
    <property type="protein sequence ID" value="NHE57532.1"/>
    <property type="molecule type" value="Genomic_DNA"/>
</dbReference>